<reference evidence="3" key="1">
    <citation type="journal article" date="2013" name="Genome Announc.">
        <title>Draft Genome Sequence of Streptomyces bottropensis ATCC 25435, a Bottromycin-Producing Actinomycete.</title>
        <authorList>
            <person name="Zhang H."/>
            <person name="Zhou W."/>
            <person name="Zhuang Y."/>
            <person name="Liang X."/>
            <person name="Liu T."/>
        </authorList>
    </citation>
    <scope>NUCLEOTIDE SEQUENCE [LARGE SCALE GENOMIC DNA]</scope>
    <source>
        <strain evidence="3">ATCC 25435</strain>
    </source>
</reference>
<feature type="region of interest" description="Disordered" evidence="1">
    <location>
        <begin position="1"/>
        <end position="65"/>
    </location>
</feature>
<proteinExistence type="predicted"/>
<evidence type="ECO:0000256" key="1">
    <source>
        <dbReference type="SAM" id="MobiDB-lite"/>
    </source>
</evidence>
<gene>
    <name evidence="2" type="ORF">SBD_4198</name>
</gene>
<accession>M3FNJ2</accession>
<dbReference type="EMBL" id="KB405078">
    <property type="protein sequence ID" value="EMF54530.1"/>
    <property type="molecule type" value="Genomic_DNA"/>
</dbReference>
<organism evidence="2 3">
    <name type="scientific">Streptomyces bottropensis ATCC 25435</name>
    <dbReference type="NCBI Taxonomy" id="1054862"/>
    <lineage>
        <taxon>Bacteria</taxon>
        <taxon>Bacillati</taxon>
        <taxon>Actinomycetota</taxon>
        <taxon>Actinomycetes</taxon>
        <taxon>Kitasatosporales</taxon>
        <taxon>Streptomycetaceae</taxon>
        <taxon>Streptomyces</taxon>
    </lineage>
</organism>
<dbReference type="Proteomes" id="UP000030760">
    <property type="component" value="Unassembled WGS sequence"/>
</dbReference>
<evidence type="ECO:0000313" key="3">
    <source>
        <dbReference type="Proteomes" id="UP000030760"/>
    </source>
</evidence>
<protein>
    <submittedName>
        <fullName evidence="2">Uncharacterized protein</fullName>
    </submittedName>
</protein>
<sequence>MKATTTQETRLDATPPTGRPPRPTRAARTAARLPPSPAAHRTRQGPSYGGDGPGERERHRRTTGP</sequence>
<feature type="compositionally biased region" description="Low complexity" evidence="1">
    <location>
        <begin position="24"/>
        <end position="33"/>
    </location>
</feature>
<dbReference type="AlphaFoldDB" id="M3FNJ2"/>
<evidence type="ECO:0000313" key="2">
    <source>
        <dbReference type="EMBL" id="EMF54530.1"/>
    </source>
</evidence>
<name>M3FNJ2_9ACTN</name>